<evidence type="ECO:0000313" key="7">
    <source>
        <dbReference type="EMBL" id="MBR0576849.1"/>
    </source>
</evidence>
<protein>
    <submittedName>
        <fullName evidence="7">Low-specificity L-threonine aldolase</fullName>
        <ecNumber evidence="7">4.1.2.48</ecNumber>
    </submittedName>
</protein>
<sequence>MNMIDLRSDTVTHPTPKMRELMAAAPVGDDVYGDDPTILQLEAEAAKLLGKEAALFVPSGVFGNQVSVLTHTQRGQEIILGEYCHIIQHEAGSVALISNVQTRTVPDEKGELDPAEVERIIRKSNDIHVPVTGLICVETAHSTGNVASLENLEALRQVADKYHLPIHMDGARLFNAAAYLGVEGKDLAKYADSVSFCLSKGLCAPVGSLVVGTKEFIDKARRNRKVLGGGMRQAGILAAAGLEALNLRHRLKEDHENARYFGEELAKIPGITVHTDSIKINMVFFTVDRENFQGEDLVEYLKAKGILINGDDDGLFRFVTHYYITRERIDLVMKNLKEYFS</sequence>
<dbReference type="FunFam" id="3.40.640.10:FF:000030">
    <property type="entry name" value="Low-specificity L-threonine aldolase"/>
    <property type="match status" value="1"/>
</dbReference>
<keyword evidence="3" id="KW-0663">Pyridoxal phosphate</keyword>
<dbReference type="Proteomes" id="UP000675379">
    <property type="component" value="Unassembled WGS sequence"/>
</dbReference>
<dbReference type="InterPro" id="IPR001597">
    <property type="entry name" value="ArAA_b-elim_lyase/Thr_aldolase"/>
</dbReference>
<reference evidence="7" key="1">
    <citation type="submission" date="2021-04" db="EMBL/GenBank/DDBJ databases">
        <title>Proteiniclasticum sedimins sp. nov., an obligate anaerobic bacterium isolated from anaerobic sludge.</title>
        <authorList>
            <person name="Liu J."/>
        </authorList>
    </citation>
    <scope>NUCLEOTIDE SEQUENCE</scope>
    <source>
        <strain evidence="7">BAD-10</strain>
    </source>
</reference>
<feature type="modified residue" description="N6-(pyridoxal phosphate)lysine" evidence="5">
    <location>
        <position position="200"/>
    </location>
</feature>
<dbReference type="Gene3D" id="3.90.1150.10">
    <property type="entry name" value="Aspartate Aminotransferase, domain 1"/>
    <property type="match status" value="1"/>
</dbReference>
<dbReference type="EC" id="4.1.2.48" evidence="7"/>
<dbReference type="EMBL" id="JAGSCS010000015">
    <property type="protein sequence ID" value="MBR0576849.1"/>
    <property type="molecule type" value="Genomic_DNA"/>
</dbReference>
<dbReference type="GO" id="GO:0008732">
    <property type="term" value="F:L-allo-threonine aldolase activity"/>
    <property type="evidence" value="ECO:0007669"/>
    <property type="project" value="TreeGrafter"/>
</dbReference>
<evidence type="ECO:0000256" key="3">
    <source>
        <dbReference type="ARBA" id="ARBA00022898"/>
    </source>
</evidence>
<evidence type="ECO:0000313" key="8">
    <source>
        <dbReference type="Proteomes" id="UP000675379"/>
    </source>
</evidence>
<dbReference type="InterPro" id="IPR015422">
    <property type="entry name" value="PyrdxlP-dep_Trfase_small"/>
</dbReference>
<dbReference type="GO" id="GO:0006567">
    <property type="term" value="P:L-threonine catabolic process"/>
    <property type="evidence" value="ECO:0007669"/>
    <property type="project" value="TreeGrafter"/>
</dbReference>
<dbReference type="PANTHER" id="PTHR48097:SF9">
    <property type="entry name" value="L-THREONINE ALDOLASE"/>
    <property type="match status" value="1"/>
</dbReference>
<evidence type="ECO:0000256" key="5">
    <source>
        <dbReference type="PIRSR" id="PIRSR017617-1"/>
    </source>
</evidence>
<comment type="caution">
    <text evidence="7">The sequence shown here is derived from an EMBL/GenBank/DDBJ whole genome shotgun (WGS) entry which is preliminary data.</text>
</comment>
<dbReference type="CDD" id="cd06502">
    <property type="entry name" value="TA_like"/>
    <property type="match status" value="1"/>
</dbReference>
<dbReference type="PIRSF" id="PIRSF017617">
    <property type="entry name" value="Thr_aldolase"/>
    <property type="match status" value="1"/>
</dbReference>
<dbReference type="Gene3D" id="3.40.640.10">
    <property type="entry name" value="Type I PLP-dependent aspartate aminotransferase-like (Major domain)"/>
    <property type="match status" value="1"/>
</dbReference>
<evidence type="ECO:0000256" key="2">
    <source>
        <dbReference type="ARBA" id="ARBA00006966"/>
    </source>
</evidence>
<dbReference type="Pfam" id="PF01212">
    <property type="entry name" value="Beta_elim_lyase"/>
    <property type="match status" value="1"/>
</dbReference>
<dbReference type="AlphaFoldDB" id="A0A941CRK8"/>
<organism evidence="7 8">
    <name type="scientific">Proteiniclasticum sediminis</name>
    <dbReference type="NCBI Taxonomy" id="2804028"/>
    <lineage>
        <taxon>Bacteria</taxon>
        <taxon>Bacillati</taxon>
        <taxon>Bacillota</taxon>
        <taxon>Clostridia</taxon>
        <taxon>Eubacteriales</taxon>
        <taxon>Clostridiaceae</taxon>
        <taxon>Proteiniclasticum</taxon>
    </lineage>
</organism>
<dbReference type="NCBIfam" id="NF041359">
    <property type="entry name" value="GntG_guanitoxin"/>
    <property type="match status" value="1"/>
</dbReference>
<comment type="cofactor">
    <cofactor evidence="1">
        <name>pyridoxal 5'-phosphate</name>
        <dbReference type="ChEBI" id="CHEBI:597326"/>
    </cofactor>
</comment>
<keyword evidence="4 7" id="KW-0456">Lyase</keyword>
<comment type="similarity">
    <text evidence="2">Belongs to the threonine aldolase family.</text>
</comment>
<dbReference type="NCBIfam" id="NF007825">
    <property type="entry name" value="PRK10534.1"/>
    <property type="match status" value="1"/>
</dbReference>
<evidence type="ECO:0000259" key="6">
    <source>
        <dbReference type="Pfam" id="PF01212"/>
    </source>
</evidence>
<dbReference type="SUPFAM" id="SSF53383">
    <property type="entry name" value="PLP-dependent transferases"/>
    <property type="match status" value="1"/>
</dbReference>
<name>A0A941CRK8_9CLOT</name>
<dbReference type="PANTHER" id="PTHR48097">
    <property type="entry name" value="L-THREONINE ALDOLASE-RELATED"/>
    <property type="match status" value="1"/>
</dbReference>
<proteinExistence type="inferred from homology"/>
<dbReference type="GO" id="GO:0005829">
    <property type="term" value="C:cytosol"/>
    <property type="evidence" value="ECO:0007669"/>
    <property type="project" value="TreeGrafter"/>
</dbReference>
<accession>A0A941CRK8</accession>
<keyword evidence="8" id="KW-1185">Reference proteome</keyword>
<feature type="domain" description="Aromatic amino acid beta-eliminating lyase/threonine aldolase" evidence="6">
    <location>
        <begin position="5"/>
        <end position="285"/>
    </location>
</feature>
<dbReference type="RefSeq" id="WP_211802268.1">
    <property type="nucleotide sequence ID" value="NZ_JAGSCS010000015.1"/>
</dbReference>
<dbReference type="GO" id="GO:0006545">
    <property type="term" value="P:glycine biosynthetic process"/>
    <property type="evidence" value="ECO:0007669"/>
    <property type="project" value="TreeGrafter"/>
</dbReference>
<dbReference type="InterPro" id="IPR015421">
    <property type="entry name" value="PyrdxlP-dep_Trfase_major"/>
</dbReference>
<evidence type="ECO:0000256" key="4">
    <source>
        <dbReference type="ARBA" id="ARBA00023239"/>
    </source>
</evidence>
<gene>
    <name evidence="7" type="primary">ltaE</name>
    <name evidence="7" type="ORF">KCG48_10960</name>
</gene>
<evidence type="ECO:0000256" key="1">
    <source>
        <dbReference type="ARBA" id="ARBA00001933"/>
    </source>
</evidence>
<dbReference type="InterPro" id="IPR015424">
    <property type="entry name" value="PyrdxlP-dep_Trfase"/>
</dbReference>
<dbReference type="InterPro" id="IPR023603">
    <property type="entry name" value="Low_specificity_L-TA-like"/>
</dbReference>